<gene>
    <name evidence="5" type="ORF">ENM99_02625</name>
</gene>
<evidence type="ECO:0000256" key="3">
    <source>
        <dbReference type="ARBA" id="ARBA00022737"/>
    </source>
</evidence>
<protein>
    <submittedName>
        <fullName evidence="5">Tetratricopeptide repeat protein</fullName>
    </submittedName>
</protein>
<keyword evidence="2" id="KW-0963">Cytoplasm</keyword>
<dbReference type="InterPro" id="IPR019734">
    <property type="entry name" value="TPR_rpt"/>
</dbReference>
<comment type="subcellular location">
    <subcellularLocation>
        <location evidence="1">Cytoplasm</location>
    </subcellularLocation>
</comment>
<name>A0A7C6A6Q9_DESAE</name>
<dbReference type="AlphaFoldDB" id="A0A7C6A6Q9"/>
<evidence type="ECO:0000256" key="2">
    <source>
        <dbReference type="ARBA" id="ARBA00022490"/>
    </source>
</evidence>
<dbReference type="Proteomes" id="UP000886400">
    <property type="component" value="Unassembled WGS sequence"/>
</dbReference>
<comment type="caution">
    <text evidence="5">The sequence shown here is derived from an EMBL/GenBank/DDBJ whole genome shotgun (WGS) entry which is preliminary data.</text>
</comment>
<dbReference type="PANTHER" id="PTHR45954">
    <property type="entry name" value="LD33695P"/>
    <property type="match status" value="1"/>
</dbReference>
<dbReference type="SMART" id="SM00028">
    <property type="entry name" value="TPR"/>
    <property type="match status" value="3"/>
</dbReference>
<dbReference type="GO" id="GO:0005938">
    <property type="term" value="C:cell cortex"/>
    <property type="evidence" value="ECO:0007669"/>
    <property type="project" value="TreeGrafter"/>
</dbReference>
<dbReference type="SUPFAM" id="SSF48452">
    <property type="entry name" value="TPR-like"/>
    <property type="match status" value="1"/>
</dbReference>
<evidence type="ECO:0000256" key="1">
    <source>
        <dbReference type="ARBA" id="ARBA00004496"/>
    </source>
</evidence>
<dbReference type="Gene3D" id="1.25.40.10">
    <property type="entry name" value="Tetratricopeptide repeat domain"/>
    <property type="match status" value="1"/>
</dbReference>
<dbReference type="InterPro" id="IPR011990">
    <property type="entry name" value="TPR-like_helical_dom_sf"/>
</dbReference>
<evidence type="ECO:0000313" key="5">
    <source>
        <dbReference type="EMBL" id="HHS48740.1"/>
    </source>
</evidence>
<proteinExistence type="predicted"/>
<accession>A0A7C6A6Q9</accession>
<dbReference type="GO" id="GO:0005092">
    <property type="term" value="F:GDP-dissociation inhibitor activity"/>
    <property type="evidence" value="ECO:0007669"/>
    <property type="project" value="TreeGrafter"/>
</dbReference>
<dbReference type="InterPro" id="IPR052386">
    <property type="entry name" value="GPSM"/>
</dbReference>
<dbReference type="GO" id="GO:0001965">
    <property type="term" value="F:G-protein alpha-subunit binding"/>
    <property type="evidence" value="ECO:0007669"/>
    <property type="project" value="TreeGrafter"/>
</dbReference>
<organism evidence="5">
    <name type="scientific">Desulfurella acetivorans</name>
    <dbReference type="NCBI Taxonomy" id="33002"/>
    <lineage>
        <taxon>Bacteria</taxon>
        <taxon>Pseudomonadati</taxon>
        <taxon>Campylobacterota</taxon>
        <taxon>Desulfurellia</taxon>
        <taxon>Desulfurellales</taxon>
        <taxon>Desulfurellaceae</taxon>
        <taxon>Desulfurella</taxon>
    </lineage>
</organism>
<keyword evidence="3" id="KW-0677">Repeat</keyword>
<dbReference type="PANTHER" id="PTHR45954:SF1">
    <property type="entry name" value="LD33695P"/>
    <property type="match status" value="1"/>
</dbReference>
<keyword evidence="4" id="KW-0802">TPR repeat</keyword>
<dbReference type="PROSITE" id="PS50005">
    <property type="entry name" value="TPR"/>
    <property type="match status" value="1"/>
</dbReference>
<feature type="repeat" description="TPR" evidence="4">
    <location>
        <begin position="39"/>
        <end position="72"/>
    </location>
</feature>
<reference evidence="5" key="1">
    <citation type="journal article" date="2020" name="mSystems">
        <title>Genome- and Community-Level Interaction Insights into Carbon Utilization and Element Cycling Functions of Hydrothermarchaeota in Hydrothermal Sediment.</title>
        <authorList>
            <person name="Zhou Z."/>
            <person name="Liu Y."/>
            <person name="Xu W."/>
            <person name="Pan J."/>
            <person name="Luo Z.H."/>
            <person name="Li M."/>
        </authorList>
    </citation>
    <scope>NUCLEOTIDE SEQUENCE [LARGE SCALE GENOMIC DNA]</scope>
    <source>
        <strain evidence="5">SpSt-1135</strain>
    </source>
</reference>
<dbReference type="Pfam" id="PF13424">
    <property type="entry name" value="TPR_12"/>
    <property type="match status" value="1"/>
</dbReference>
<sequence length="128" mass="14864">MYNSIGQLYYYKGKANIAIKFFQMAVEIDKKYDLKNNLAIDYLNLGNAYRVAGDLEKAQEKLKKGLKLALKLKDTHWIAIGYKYLALFYQAKGNFDKSKVFIDKSCELLVAVGELSVKRKIHRRLYLE</sequence>
<dbReference type="EMBL" id="DRZX01000127">
    <property type="protein sequence ID" value="HHS48740.1"/>
    <property type="molecule type" value="Genomic_DNA"/>
</dbReference>
<evidence type="ECO:0000256" key="4">
    <source>
        <dbReference type="PROSITE-ProRule" id="PRU00339"/>
    </source>
</evidence>